<evidence type="ECO:0000256" key="4">
    <source>
        <dbReference type="ARBA" id="ARBA00023136"/>
    </source>
</evidence>
<name>A0A1D6QAA7_MAIZE</name>
<dbReference type="InterPro" id="IPR008511">
    <property type="entry name" value="ROH1-like"/>
</dbReference>
<feature type="signal peptide" evidence="7">
    <location>
        <begin position="1"/>
        <end position="17"/>
    </location>
</feature>
<protein>
    <submittedName>
        <fullName evidence="8 9">Uncharacterized protein</fullName>
    </submittedName>
</protein>
<dbReference type="AlphaFoldDB" id="A0A1D6QAA7"/>
<dbReference type="EnsemblPlants" id="Zm00001eb190780_T001">
    <property type="protein sequence ID" value="Zm00001eb190780_P001"/>
    <property type="gene ID" value="Zm00001eb190780"/>
</dbReference>
<comment type="subcellular location">
    <subcellularLocation>
        <location evidence="1">Membrane</location>
        <topology evidence="1">Single-pass membrane protein</topology>
    </subcellularLocation>
</comment>
<evidence type="ECO:0000256" key="5">
    <source>
        <dbReference type="ARBA" id="ARBA00035114"/>
    </source>
</evidence>
<dbReference type="Gramene" id="Zm00001eb190780_T001">
    <property type="protein sequence ID" value="Zm00001eb190780_P001"/>
    <property type="gene ID" value="Zm00001eb190780"/>
</dbReference>
<sequence>MPLLGLLVAISLNVVATTSPKHGGEFGHGRGVRVRTGAVHHELCPRLHHVGTGRHGAVPGPGVRGHRPPVAPPKQAQWVAPMSTLQERIAEEWRRKEKKGSCSGSATTSGHLAEMHAVERAARELNSVLEEIAEEEEEEEDEGRRRQGIVDEERARDVTERAEELAAACRTLEETCSALWRPALCDPCWTSLPTQRERGIRGWEIREDGRERWGSTRQS</sequence>
<dbReference type="PANTHER" id="PTHR31509">
    <property type="entry name" value="BPS1-LIKE PROTEIN"/>
    <property type="match status" value="1"/>
</dbReference>
<gene>
    <name evidence="8" type="ORF">ZEAMMB73_Zm00001d051852</name>
</gene>
<evidence type="ECO:0000313" key="10">
    <source>
        <dbReference type="Proteomes" id="UP000007305"/>
    </source>
</evidence>
<evidence type="ECO:0000313" key="9">
    <source>
        <dbReference type="EnsemblPlants" id="Zm00001eb190780_P001"/>
    </source>
</evidence>
<dbReference type="Proteomes" id="UP000007305">
    <property type="component" value="Chromosome 4"/>
</dbReference>
<dbReference type="Pfam" id="PF05633">
    <property type="entry name" value="ROH1-like"/>
    <property type="match status" value="1"/>
</dbReference>
<dbReference type="ExpressionAtlas" id="A0A1D6QAA7">
    <property type="expression patterns" value="baseline"/>
</dbReference>
<organism evidence="8">
    <name type="scientific">Zea mays</name>
    <name type="common">Maize</name>
    <dbReference type="NCBI Taxonomy" id="4577"/>
    <lineage>
        <taxon>Eukaryota</taxon>
        <taxon>Viridiplantae</taxon>
        <taxon>Streptophyta</taxon>
        <taxon>Embryophyta</taxon>
        <taxon>Tracheophyta</taxon>
        <taxon>Spermatophyta</taxon>
        <taxon>Magnoliopsida</taxon>
        <taxon>Liliopsida</taxon>
        <taxon>Poales</taxon>
        <taxon>Poaceae</taxon>
        <taxon>PACMAD clade</taxon>
        <taxon>Panicoideae</taxon>
        <taxon>Andropogonodae</taxon>
        <taxon>Andropogoneae</taxon>
        <taxon>Tripsacinae</taxon>
        <taxon>Zea</taxon>
    </lineage>
</organism>
<evidence type="ECO:0000256" key="7">
    <source>
        <dbReference type="SAM" id="SignalP"/>
    </source>
</evidence>
<evidence type="ECO:0000256" key="2">
    <source>
        <dbReference type="ARBA" id="ARBA00022692"/>
    </source>
</evidence>
<keyword evidence="4" id="KW-0472">Membrane</keyword>
<feature type="region of interest" description="Disordered" evidence="6">
    <location>
        <begin position="132"/>
        <end position="151"/>
    </location>
</feature>
<accession>A0A1D6QAA7</accession>
<feature type="compositionally biased region" description="Acidic residues" evidence="6">
    <location>
        <begin position="132"/>
        <end position="141"/>
    </location>
</feature>
<feature type="chain" id="PRO_5010808073" evidence="7">
    <location>
        <begin position="18"/>
        <end position="219"/>
    </location>
</feature>
<comment type="similarity">
    <text evidence="5">Belongs to the ROH1 family.</text>
</comment>
<evidence type="ECO:0000256" key="3">
    <source>
        <dbReference type="ARBA" id="ARBA00022989"/>
    </source>
</evidence>
<keyword evidence="2" id="KW-0812">Transmembrane</keyword>
<feature type="compositionally biased region" description="Basic and acidic residues" evidence="6">
    <location>
        <begin position="142"/>
        <end position="151"/>
    </location>
</feature>
<reference evidence="9" key="3">
    <citation type="submission" date="2019-07" db="EMBL/GenBank/DDBJ databases">
        <authorList>
            <person name="Seetharam A."/>
            <person name="Woodhouse M."/>
            <person name="Cannon E."/>
        </authorList>
    </citation>
    <scope>NUCLEOTIDE SEQUENCE [LARGE SCALE GENOMIC DNA]</scope>
    <source>
        <strain evidence="9">cv. B73</strain>
    </source>
</reference>
<proteinExistence type="inferred from homology"/>
<keyword evidence="3" id="KW-1133">Transmembrane helix</keyword>
<dbReference type="EMBL" id="CM000780">
    <property type="protein sequence ID" value="AQK55270.1"/>
    <property type="molecule type" value="Genomic_DNA"/>
</dbReference>
<keyword evidence="7" id="KW-0732">Signal</keyword>
<reference evidence="8" key="2">
    <citation type="submission" date="2015-12" db="EMBL/GenBank/DDBJ databases">
        <title>Update maize B73 reference genome by single molecule sequencing technologies.</title>
        <authorList>
            <consortium name="Maize Genome Sequencing Project"/>
            <person name="Ware D."/>
        </authorList>
    </citation>
    <scope>NUCLEOTIDE SEQUENCE</scope>
    <source>
        <tissue evidence="8">Seedling</tissue>
    </source>
</reference>
<evidence type="ECO:0000256" key="6">
    <source>
        <dbReference type="SAM" id="MobiDB-lite"/>
    </source>
</evidence>
<reference evidence="10" key="1">
    <citation type="journal article" date="2009" name="Science">
        <title>The B73 maize genome: complexity, diversity, and dynamics.</title>
        <authorList>
            <person name="Schnable P.S."/>
            <person name="Ware D."/>
            <person name="Fulton R.S."/>
            <person name="Stein J.C."/>
            <person name="Wei F."/>
            <person name="Pasternak S."/>
            <person name="Liang C."/>
            <person name="Zhang J."/>
            <person name="Fulton L."/>
            <person name="Graves T.A."/>
            <person name="Minx P."/>
            <person name="Reily A.D."/>
            <person name="Courtney L."/>
            <person name="Kruchowski S.S."/>
            <person name="Tomlinson C."/>
            <person name="Strong C."/>
            <person name="Delehaunty K."/>
            <person name="Fronick C."/>
            <person name="Courtney B."/>
            <person name="Rock S.M."/>
            <person name="Belter E."/>
            <person name="Du F."/>
            <person name="Kim K."/>
            <person name="Abbott R.M."/>
            <person name="Cotton M."/>
            <person name="Levy A."/>
            <person name="Marchetto P."/>
            <person name="Ochoa K."/>
            <person name="Jackson S.M."/>
            <person name="Gillam B."/>
            <person name="Chen W."/>
            <person name="Yan L."/>
            <person name="Higginbotham J."/>
            <person name="Cardenas M."/>
            <person name="Waligorski J."/>
            <person name="Applebaum E."/>
            <person name="Phelps L."/>
            <person name="Falcone J."/>
            <person name="Kanchi K."/>
            <person name="Thane T."/>
            <person name="Scimone A."/>
            <person name="Thane N."/>
            <person name="Henke J."/>
            <person name="Wang T."/>
            <person name="Ruppert J."/>
            <person name="Shah N."/>
            <person name="Rotter K."/>
            <person name="Hodges J."/>
            <person name="Ingenthron E."/>
            <person name="Cordes M."/>
            <person name="Kohlberg S."/>
            <person name="Sgro J."/>
            <person name="Delgado B."/>
            <person name="Mead K."/>
            <person name="Chinwalla A."/>
            <person name="Leonard S."/>
            <person name="Crouse K."/>
            <person name="Collura K."/>
            <person name="Kudrna D."/>
            <person name="Currie J."/>
            <person name="He R."/>
            <person name="Angelova A."/>
            <person name="Rajasekar S."/>
            <person name="Mueller T."/>
            <person name="Lomeli R."/>
            <person name="Scara G."/>
            <person name="Ko A."/>
            <person name="Delaney K."/>
            <person name="Wissotski M."/>
            <person name="Lopez G."/>
            <person name="Campos D."/>
            <person name="Braidotti M."/>
            <person name="Ashley E."/>
            <person name="Golser W."/>
            <person name="Kim H."/>
            <person name="Lee S."/>
            <person name="Lin J."/>
            <person name="Dujmic Z."/>
            <person name="Kim W."/>
            <person name="Talag J."/>
            <person name="Zuccolo A."/>
            <person name="Fan C."/>
            <person name="Sebastian A."/>
            <person name="Kramer M."/>
            <person name="Spiegel L."/>
            <person name="Nascimento L."/>
            <person name="Zutavern T."/>
            <person name="Miller B."/>
            <person name="Ambroise C."/>
            <person name="Muller S."/>
            <person name="Spooner W."/>
            <person name="Narechania A."/>
            <person name="Ren L."/>
            <person name="Wei S."/>
            <person name="Kumari S."/>
            <person name="Faga B."/>
            <person name="Levy M.J."/>
            <person name="McMahan L."/>
            <person name="Van Buren P."/>
            <person name="Vaughn M.W."/>
            <person name="Ying K."/>
            <person name="Yeh C.-T."/>
            <person name="Emrich S.J."/>
            <person name="Jia Y."/>
            <person name="Kalyanaraman A."/>
            <person name="Hsia A.-P."/>
            <person name="Barbazuk W.B."/>
            <person name="Baucom R.S."/>
            <person name="Brutnell T.P."/>
            <person name="Carpita N.C."/>
            <person name="Chaparro C."/>
            <person name="Chia J.-M."/>
            <person name="Deragon J.-M."/>
            <person name="Estill J.C."/>
            <person name="Fu Y."/>
            <person name="Jeddeloh J.A."/>
            <person name="Han Y."/>
            <person name="Lee H."/>
            <person name="Li P."/>
            <person name="Lisch D.R."/>
            <person name="Liu S."/>
            <person name="Liu Z."/>
            <person name="Nagel D.H."/>
            <person name="McCann M.C."/>
            <person name="SanMiguel P."/>
            <person name="Myers A.M."/>
            <person name="Nettleton D."/>
            <person name="Nguyen J."/>
            <person name="Penning B.W."/>
            <person name="Ponnala L."/>
            <person name="Schneider K.L."/>
            <person name="Schwartz D.C."/>
            <person name="Sharma A."/>
            <person name="Soderlund C."/>
            <person name="Springer N.M."/>
            <person name="Sun Q."/>
            <person name="Wang H."/>
            <person name="Waterman M."/>
            <person name="Westerman R."/>
            <person name="Wolfgruber T.K."/>
            <person name="Yang L."/>
            <person name="Yu Y."/>
            <person name="Zhang L."/>
            <person name="Zhou S."/>
            <person name="Zhu Q."/>
            <person name="Bennetzen J.L."/>
            <person name="Dawe R.K."/>
            <person name="Jiang J."/>
            <person name="Jiang N."/>
            <person name="Presting G.G."/>
            <person name="Wessler S.R."/>
            <person name="Aluru S."/>
            <person name="Martienssen R.A."/>
            <person name="Clifton S.W."/>
            <person name="McCombie W.R."/>
            <person name="Wing R.A."/>
            <person name="Wilson R.K."/>
        </authorList>
    </citation>
    <scope>NUCLEOTIDE SEQUENCE [LARGE SCALE GENOMIC DNA]</scope>
    <source>
        <strain evidence="10">cv. B73</strain>
    </source>
</reference>
<evidence type="ECO:0000313" key="8">
    <source>
        <dbReference type="EMBL" id="AQK55270.1"/>
    </source>
</evidence>
<dbReference type="GO" id="GO:0016020">
    <property type="term" value="C:membrane"/>
    <property type="evidence" value="ECO:0007669"/>
    <property type="project" value="UniProtKB-SubCell"/>
</dbReference>
<reference evidence="9" key="4">
    <citation type="submission" date="2021-05" db="UniProtKB">
        <authorList>
            <consortium name="EnsemblPlants"/>
        </authorList>
    </citation>
    <scope>IDENTIFICATION</scope>
    <source>
        <strain evidence="9">cv. B73</strain>
    </source>
</reference>
<evidence type="ECO:0000256" key="1">
    <source>
        <dbReference type="ARBA" id="ARBA00004167"/>
    </source>
</evidence>
<keyword evidence="10" id="KW-1185">Reference proteome</keyword>